<comment type="caution">
    <text evidence="1">The sequence shown here is derived from an EMBL/GenBank/DDBJ whole genome shotgun (WGS) entry which is preliminary data.</text>
</comment>
<dbReference type="Proteomes" id="UP001150581">
    <property type="component" value="Unassembled WGS sequence"/>
</dbReference>
<proteinExistence type="predicted"/>
<accession>A0ACC1ID81</accession>
<keyword evidence="2" id="KW-1185">Reference proteome</keyword>
<evidence type="ECO:0000313" key="2">
    <source>
        <dbReference type="Proteomes" id="UP001150581"/>
    </source>
</evidence>
<dbReference type="EMBL" id="JANBPG010001322">
    <property type="protein sequence ID" value="KAJ1890544.1"/>
    <property type="molecule type" value="Genomic_DNA"/>
</dbReference>
<organism evidence="1 2">
    <name type="scientific">Kickxella alabastrina</name>
    <dbReference type="NCBI Taxonomy" id="61397"/>
    <lineage>
        <taxon>Eukaryota</taxon>
        <taxon>Fungi</taxon>
        <taxon>Fungi incertae sedis</taxon>
        <taxon>Zoopagomycota</taxon>
        <taxon>Kickxellomycotina</taxon>
        <taxon>Kickxellomycetes</taxon>
        <taxon>Kickxellales</taxon>
        <taxon>Kickxellaceae</taxon>
        <taxon>Kickxella</taxon>
    </lineage>
</organism>
<reference evidence="1" key="1">
    <citation type="submission" date="2022-07" db="EMBL/GenBank/DDBJ databases">
        <title>Phylogenomic reconstructions and comparative analyses of Kickxellomycotina fungi.</title>
        <authorList>
            <person name="Reynolds N.K."/>
            <person name="Stajich J.E."/>
            <person name="Barry K."/>
            <person name="Grigoriev I.V."/>
            <person name="Crous P."/>
            <person name="Smith M.E."/>
        </authorList>
    </citation>
    <scope>NUCLEOTIDE SEQUENCE</scope>
    <source>
        <strain evidence="1">Benny 63K</strain>
    </source>
</reference>
<gene>
    <name evidence="1" type="primary">XDJ1_2</name>
    <name evidence="1" type="ORF">LPJ66_007416</name>
</gene>
<name>A0ACC1ID81_9FUNG</name>
<protein>
    <submittedName>
        <fullName evidence="1">DnaJ-like protein xdj1</fullName>
    </submittedName>
</protein>
<sequence length="407" mass="44586">MASQSYYELLEVEISATDAEIKRSYRKLAMKYHPDKNPEGAEQFKDISHAYETLSDPDRRAAYDQYGSEGPHRGHPFDGFYDGGDMDGMEDMYANFFGGGGGGRPRAPQVERHALSVTLEELFRGKKIRMKLTRSVPCKVCKGLGGKKSVLKDCFECSGKGFRMATQQVGPGLLSQMQVKCNGCKGSGKIIPEKSRCRKCKGECVVDENDTVEVVIKPGELNNAQIVLKGKGDQKPGMDPLDLIFVINQKAHGVFTRDNADLTTTAEIDLAEALCGFSRVLLTHLDGRAIEVTHKAGAIRPGDVLFIKGEGMPVVGKSGSRGSLYIKINIKFPAQGWKPDVTALRSLLPETKWPKITPGADAEPATVAGVAITTQEFERRVDRDIPESEDEYAYGGHEHAVPECNTQ</sequence>
<evidence type="ECO:0000313" key="1">
    <source>
        <dbReference type="EMBL" id="KAJ1890544.1"/>
    </source>
</evidence>